<accession>A0ABV1K3X3</accession>
<dbReference type="EMBL" id="JBEDNQ010000001">
    <property type="protein sequence ID" value="MEQ3549158.1"/>
    <property type="molecule type" value="Genomic_DNA"/>
</dbReference>
<dbReference type="RefSeq" id="WP_349296246.1">
    <property type="nucleotide sequence ID" value="NZ_JBEDNQ010000001.1"/>
</dbReference>
<dbReference type="Proteomes" id="UP001494902">
    <property type="component" value="Unassembled WGS sequence"/>
</dbReference>
<sequence length="52" mass="5441">MYGENAYEVSWRRCDGCGSQAELPAAETAGAAVPCPDCTGAMAEEWSWVAAA</sequence>
<gene>
    <name evidence="1" type="ORF">WIS52_01635</name>
</gene>
<protein>
    <submittedName>
        <fullName evidence="1">Uncharacterized protein</fullName>
    </submittedName>
</protein>
<evidence type="ECO:0000313" key="2">
    <source>
        <dbReference type="Proteomes" id="UP001494902"/>
    </source>
</evidence>
<reference evidence="1 2" key="1">
    <citation type="submission" date="2024-03" db="EMBL/GenBank/DDBJ databases">
        <title>Draft genome sequence of Pseudonocardia nematodicida JCM 31783.</title>
        <authorList>
            <person name="Butdee W."/>
            <person name="Duangmal K."/>
        </authorList>
    </citation>
    <scope>NUCLEOTIDE SEQUENCE [LARGE SCALE GENOMIC DNA]</scope>
    <source>
        <strain evidence="1 2">JCM 31783</strain>
    </source>
</reference>
<evidence type="ECO:0000313" key="1">
    <source>
        <dbReference type="EMBL" id="MEQ3549158.1"/>
    </source>
</evidence>
<name>A0ABV1K3X3_9PSEU</name>
<comment type="caution">
    <text evidence="1">The sequence shown here is derived from an EMBL/GenBank/DDBJ whole genome shotgun (WGS) entry which is preliminary data.</text>
</comment>
<organism evidence="1 2">
    <name type="scientific">Pseudonocardia nematodicida</name>
    <dbReference type="NCBI Taxonomy" id="1206997"/>
    <lineage>
        <taxon>Bacteria</taxon>
        <taxon>Bacillati</taxon>
        <taxon>Actinomycetota</taxon>
        <taxon>Actinomycetes</taxon>
        <taxon>Pseudonocardiales</taxon>
        <taxon>Pseudonocardiaceae</taxon>
        <taxon>Pseudonocardia</taxon>
    </lineage>
</organism>
<proteinExistence type="predicted"/>
<keyword evidence="2" id="KW-1185">Reference proteome</keyword>